<evidence type="ECO:0000256" key="2">
    <source>
        <dbReference type="ARBA" id="ARBA00022448"/>
    </source>
</evidence>
<evidence type="ECO:0000256" key="7">
    <source>
        <dbReference type="RuleBase" id="RU363032"/>
    </source>
</evidence>
<keyword evidence="5 7" id="KW-1133">Transmembrane helix</keyword>
<accession>A0A8J8SD11</accession>
<evidence type="ECO:0000256" key="3">
    <source>
        <dbReference type="ARBA" id="ARBA00022475"/>
    </source>
</evidence>
<dbReference type="PANTHER" id="PTHR30193:SF37">
    <property type="entry name" value="INNER MEMBRANE ABC TRANSPORTER PERMEASE PROTEIN YCJO"/>
    <property type="match status" value="1"/>
</dbReference>
<keyword evidence="2 7" id="KW-0813">Transport</keyword>
<dbReference type="PROSITE" id="PS50928">
    <property type="entry name" value="ABC_TM1"/>
    <property type="match status" value="1"/>
</dbReference>
<dbReference type="Pfam" id="PF00528">
    <property type="entry name" value="BPD_transp_1"/>
    <property type="match status" value="1"/>
</dbReference>
<keyword evidence="4 7" id="KW-0812">Transmembrane</keyword>
<evidence type="ECO:0000256" key="4">
    <source>
        <dbReference type="ARBA" id="ARBA00022692"/>
    </source>
</evidence>
<dbReference type="CDD" id="cd06261">
    <property type="entry name" value="TM_PBP2"/>
    <property type="match status" value="1"/>
</dbReference>
<proteinExistence type="inferred from homology"/>
<dbReference type="InterPro" id="IPR051393">
    <property type="entry name" value="ABC_transporter_permease"/>
</dbReference>
<dbReference type="Proteomes" id="UP000677305">
    <property type="component" value="Chromosome"/>
</dbReference>
<dbReference type="SUPFAM" id="SSF161098">
    <property type="entry name" value="MetI-like"/>
    <property type="match status" value="1"/>
</dbReference>
<dbReference type="KEGG" id="vgu:HYG85_14090"/>
<dbReference type="InterPro" id="IPR000515">
    <property type="entry name" value="MetI-like"/>
</dbReference>
<reference evidence="9 10" key="1">
    <citation type="submission" date="2020-07" db="EMBL/GenBank/DDBJ databases">
        <title>Vallitalea guaymasensis genome.</title>
        <authorList>
            <person name="Postec A."/>
        </authorList>
    </citation>
    <scope>NUCLEOTIDE SEQUENCE [LARGE SCALE GENOMIC DNA]</scope>
    <source>
        <strain evidence="9 10">Ra1766G1</strain>
    </source>
</reference>
<evidence type="ECO:0000313" key="10">
    <source>
        <dbReference type="Proteomes" id="UP000677305"/>
    </source>
</evidence>
<keyword evidence="10" id="KW-1185">Reference proteome</keyword>
<feature type="transmembrane region" description="Helical" evidence="7">
    <location>
        <begin position="118"/>
        <end position="139"/>
    </location>
</feature>
<dbReference type="GO" id="GO:0055085">
    <property type="term" value="P:transmembrane transport"/>
    <property type="evidence" value="ECO:0007669"/>
    <property type="project" value="InterPro"/>
</dbReference>
<gene>
    <name evidence="9" type="ORF">HYG85_14090</name>
</gene>
<dbReference type="PANTHER" id="PTHR30193">
    <property type="entry name" value="ABC TRANSPORTER PERMEASE PROTEIN"/>
    <property type="match status" value="1"/>
</dbReference>
<name>A0A8J8SD11_9FIRM</name>
<dbReference type="InterPro" id="IPR035906">
    <property type="entry name" value="MetI-like_sf"/>
</dbReference>
<dbReference type="EMBL" id="CP058561">
    <property type="protein sequence ID" value="QUH29981.1"/>
    <property type="molecule type" value="Genomic_DNA"/>
</dbReference>
<protein>
    <submittedName>
        <fullName evidence="9">Sugar ABC transporter permease</fullName>
    </submittedName>
</protein>
<keyword evidence="6 7" id="KW-0472">Membrane</keyword>
<keyword evidence="3" id="KW-1003">Cell membrane</keyword>
<evidence type="ECO:0000313" key="9">
    <source>
        <dbReference type="EMBL" id="QUH29981.1"/>
    </source>
</evidence>
<feature type="transmembrane region" description="Helical" evidence="7">
    <location>
        <begin position="229"/>
        <end position="252"/>
    </location>
</feature>
<feature type="transmembrane region" description="Helical" evidence="7">
    <location>
        <begin position="272"/>
        <end position="293"/>
    </location>
</feature>
<sequence>MSTVKKGIVKKSKISSSKGFFLAVCVAPAFVLYLILGVYPAIKVFINSLYKWSGLSPTKTFIGLDNFKTLLHDQKFALAFKNTVFLMIVTTIVTMVIALFFASTLSRSKFKEKNLYRVLFFFPNVLSIVVIGILFTYIYEPNRGLLNAALNLIGLSGKTWLGDSKTVLWAISGAMIWQAVGYYMVMYMAGMDSISPSFYEVADLEGASKFKQFFLITIPMLWEIIRVTIVFFIISSLNMSFLFVTVMTGGAPNGGSEVLLSYMYSQAFTNSNFGYAMAVAVVVFLFAFTLAIISRKLTEKENDNY</sequence>
<dbReference type="RefSeq" id="WP_212690218.1">
    <property type="nucleotide sequence ID" value="NZ_CP058561.1"/>
</dbReference>
<feature type="transmembrane region" description="Helical" evidence="7">
    <location>
        <begin position="166"/>
        <end position="185"/>
    </location>
</feature>
<dbReference type="Gene3D" id="1.10.3720.10">
    <property type="entry name" value="MetI-like"/>
    <property type="match status" value="1"/>
</dbReference>
<comment type="similarity">
    <text evidence="7">Belongs to the binding-protein-dependent transport system permease family.</text>
</comment>
<evidence type="ECO:0000256" key="1">
    <source>
        <dbReference type="ARBA" id="ARBA00004651"/>
    </source>
</evidence>
<feature type="transmembrane region" description="Helical" evidence="7">
    <location>
        <begin position="84"/>
        <end position="106"/>
    </location>
</feature>
<dbReference type="AlphaFoldDB" id="A0A8J8SD11"/>
<dbReference type="GO" id="GO:0005886">
    <property type="term" value="C:plasma membrane"/>
    <property type="evidence" value="ECO:0007669"/>
    <property type="project" value="UniProtKB-SubCell"/>
</dbReference>
<evidence type="ECO:0000259" key="8">
    <source>
        <dbReference type="PROSITE" id="PS50928"/>
    </source>
</evidence>
<comment type="subcellular location">
    <subcellularLocation>
        <location evidence="1 7">Cell membrane</location>
        <topology evidence="1 7">Multi-pass membrane protein</topology>
    </subcellularLocation>
</comment>
<organism evidence="9 10">
    <name type="scientific">Vallitalea guaymasensis</name>
    <dbReference type="NCBI Taxonomy" id="1185412"/>
    <lineage>
        <taxon>Bacteria</taxon>
        <taxon>Bacillati</taxon>
        <taxon>Bacillota</taxon>
        <taxon>Clostridia</taxon>
        <taxon>Lachnospirales</taxon>
        <taxon>Vallitaleaceae</taxon>
        <taxon>Vallitalea</taxon>
    </lineage>
</organism>
<evidence type="ECO:0000256" key="6">
    <source>
        <dbReference type="ARBA" id="ARBA00023136"/>
    </source>
</evidence>
<evidence type="ECO:0000256" key="5">
    <source>
        <dbReference type="ARBA" id="ARBA00022989"/>
    </source>
</evidence>
<feature type="transmembrane region" description="Helical" evidence="7">
    <location>
        <begin position="20"/>
        <end position="42"/>
    </location>
</feature>
<feature type="domain" description="ABC transmembrane type-1" evidence="8">
    <location>
        <begin position="80"/>
        <end position="294"/>
    </location>
</feature>